<sequence>MYRLNLNYNTVNTKWEIIGISVHGSAQNSSPSDEPLPRTTPDQHPLLLKKPGLVQKNVSIPYLHLNQLLCDIAGAGDAFARNQLKNEQNISVNAETFILPTAEQFLHSLKEAIVAAGLAVSKYGTMESFPYLEVKEKLEYF</sequence>
<reference evidence="1" key="1">
    <citation type="submission" date="2021-06" db="EMBL/GenBank/DDBJ databases">
        <authorList>
            <person name="Kallberg Y."/>
            <person name="Tangrot J."/>
            <person name="Rosling A."/>
        </authorList>
    </citation>
    <scope>NUCLEOTIDE SEQUENCE</scope>
    <source>
        <strain evidence="1">FL966</strain>
    </source>
</reference>
<dbReference type="AlphaFoldDB" id="A0A9N8ZB64"/>
<dbReference type="Proteomes" id="UP000789759">
    <property type="component" value="Unassembled WGS sequence"/>
</dbReference>
<accession>A0A9N8ZB64</accession>
<dbReference type="EMBL" id="CAJVQA010000673">
    <property type="protein sequence ID" value="CAG8485675.1"/>
    <property type="molecule type" value="Genomic_DNA"/>
</dbReference>
<evidence type="ECO:0000313" key="1">
    <source>
        <dbReference type="EMBL" id="CAG8485675.1"/>
    </source>
</evidence>
<protein>
    <submittedName>
        <fullName evidence="1">21174_t:CDS:1</fullName>
    </submittedName>
</protein>
<gene>
    <name evidence="1" type="ORF">CPELLU_LOCUS1732</name>
</gene>
<name>A0A9N8ZB64_9GLOM</name>
<proteinExistence type="predicted"/>
<evidence type="ECO:0000313" key="2">
    <source>
        <dbReference type="Proteomes" id="UP000789759"/>
    </source>
</evidence>
<dbReference type="OrthoDB" id="415590at2759"/>
<organism evidence="1 2">
    <name type="scientific">Cetraspora pellucida</name>
    <dbReference type="NCBI Taxonomy" id="1433469"/>
    <lineage>
        <taxon>Eukaryota</taxon>
        <taxon>Fungi</taxon>
        <taxon>Fungi incertae sedis</taxon>
        <taxon>Mucoromycota</taxon>
        <taxon>Glomeromycotina</taxon>
        <taxon>Glomeromycetes</taxon>
        <taxon>Diversisporales</taxon>
        <taxon>Gigasporaceae</taxon>
        <taxon>Cetraspora</taxon>
    </lineage>
</organism>
<comment type="caution">
    <text evidence="1">The sequence shown here is derived from an EMBL/GenBank/DDBJ whole genome shotgun (WGS) entry which is preliminary data.</text>
</comment>
<keyword evidence="2" id="KW-1185">Reference proteome</keyword>